<keyword evidence="5" id="KW-0808">Transferase</keyword>
<evidence type="ECO:0000313" key="12">
    <source>
        <dbReference type="Proteomes" id="UP000768567"/>
    </source>
</evidence>
<reference evidence="11 12" key="1">
    <citation type="submission" date="2020-10" db="EMBL/GenBank/DDBJ databases">
        <title>ChiBAC.</title>
        <authorList>
            <person name="Zenner C."/>
            <person name="Hitch T.C.A."/>
            <person name="Clavel T."/>
        </authorList>
    </citation>
    <scope>NUCLEOTIDE SEQUENCE [LARGE SCALE GENOMIC DNA]</scope>
    <source>
        <strain evidence="11 12">DSM 109015</strain>
    </source>
</reference>
<evidence type="ECO:0000256" key="7">
    <source>
        <dbReference type="ARBA" id="ARBA00023012"/>
    </source>
</evidence>
<evidence type="ECO:0000256" key="2">
    <source>
        <dbReference type="ARBA" id="ARBA00004370"/>
    </source>
</evidence>
<feature type="domain" description="HAMP" evidence="10">
    <location>
        <begin position="300"/>
        <end position="352"/>
    </location>
</feature>
<keyword evidence="6 11" id="KW-0418">Kinase</keyword>
<comment type="caution">
    <text evidence="11">The sequence shown here is derived from an EMBL/GenBank/DDBJ whole genome shotgun (WGS) entry which is preliminary data.</text>
</comment>
<dbReference type="Gene3D" id="6.10.340.10">
    <property type="match status" value="1"/>
</dbReference>
<keyword evidence="8" id="KW-1133">Transmembrane helix</keyword>
<keyword evidence="4" id="KW-0597">Phosphoprotein</keyword>
<gene>
    <name evidence="11" type="ORF">INF35_02150</name>
</gene>
<keyword evidence="8" id="KW-0472">Membrane</keyword>
<keyword evidence="8" id="KW-0812">Transmembrane</keyword>
<dbReference type="InterPro" id="IPR003660">
    <property type="entry name" value="HAMP_dom"/>
</dbReference>
<keyword evidence="7" id="KW-0902">Two-component regulatory system</keyword>
<feature type="domain" description="Histidine kinase" evidence="9">
    <location>
        <begin position="462"/>
        <end position="565"/>
    </location>
</feature>
<sequence length="575" mass="65514">MLLCVNIIIIAILSLGAYSIYQDSFIRELAGSRTDVLRQIAERSRQFKISLYTLSNLFESNPTFRRYAEELNDDNQEEFFTLMDTTTRQMEASFLQPELDFYVVYVSVSGIGYCSRPVPEGYDYMDPRLKVWNSRVVEAGGEIVDVGSYRDRSLGTASFSAARSILDEEGNIVGFLMINADERQLYQMYADVIRDGSNIYVTNDMGQIISSSRGGLIGFSYFNMSNLEQLFGGEDYMITRAEGEPVLFTRYYDSESGFTVFEEAPLDQVLLPLRNIRRVVILLAMLTLAGGILLAWHFSRRIAAPIQKLRDDLHDVEHGNLNQTFAIHSYTELNELSRGMSDMMECIRGLITSIHENEQQKRRIELNWLQAQINPHFIYNTLFSIKCMVDMHRNEDAASMLTLFIQILRGILSTQEEMVTVAEQMESLRQYMTLQQYRYEHAFDSLIEYDDAAANCLLPKLLVQPLVENAIQHGIDMQSGNGMITVIARRQEDSVCIEVEDNGVGMTAEKVRQVMETPDVTDRPHLGIKNVNDRIRLHYGPAWGLQIESHPGRGTRVVLRIPAGTQLPAIEEKLC</sequence>
<comment type="catalytic activity">
    <reaction evidence="1">
        <text>ATP + protein L-histidine = ADP + protein N-phospho-L-histidine.</text>
        <dbReference type="EC" id="2.7.13.3"/>
    </reaction>
</comment>
<comment type="subcellular location">
    <subcellularLocation>
        <location evidence="2">Membrane</location>
    </subcellularLocation>
</comment>
<keyword evidence="12" id="KW-1185">Reference proteome</keyword>
<name>A0ABR9R0D5_9FIRM</name>
<dbReference type="PROSITE" id="PS50885">
    <property type="entry name" value="HAMP"/>
    <property type="match status" value="1"/>
</dbReference>
<evidence type="ECO:0000313" key="11">
    <source>
        <dbReference type="EMBL" id="MBE5036591.1"/>
    </source>
</evidence>
<dbReference type="EMBL" id="JADCKC010000001">
    <property type="protein sequence ID" value="MBE5036591.1"/>
    <property type="molecule type" value="Genomic_DNA"/>
</dbReference>
<dbReference type="SMART" id="SM00387">
    <property type="entry name" value="HATPase_c"/>
    <property type="match status" value="1"/>
</dbReference>
<evidence type="ECO:0000256" key="3">
    <source>
        <dbReference type="ARBA" id="ARBA00012438"/>
    </source>
</evidence>
<evidence type="ECO:0000256" key="8">
    <source>
        <dbReference type="SAM" id="Phobius"/>
    </source>
</evidence>
<dbReference type="InterPro" id="IPR036890">
    <property type="entry name" value="HATPase_C_sf"/>
</dbReference>
<proteinExistence type="predicted"/>
<evidence type="ECO:0000256" key="5">
    <source>
        <dbReference type="ARBA" id="ARBA00022679"/>
    </source>
</evidence>
<dbReference type="Proteomes" id="UP000768567">
    <property type="component" value="Unassembled WGS sequence"/>
</dbReference>
<protein>
    <recommendedName>
        <fullName evidence="3">histidine kinase</fullName>
        <ecNumber evidence="3">2.7.13.3</ecNumber>
    </recommendedName>
</protein>
<evidence type="ECO:0000259" key="9">
    <source>
        <dbReference type="PROSITE" id="PS50109"/>
    </source>
</evidence>
<feature type="transmembrane region" description="Helical" evidence="8">
    <location>
        <begin position="279"/>
        <end position="298"/>
    </location>
</feature>
<dbReference type="PROSITE" id="PS50109">
    <property type="entry name" value="HIS_KIN"/>
    <property type="match status" value="1"/>
</dbReference>
<dbReference type="Gene3D" id="3.30.565.10">
    <property type="entry name" value="Histidine kinase-like ATPase, C-terminal domain"/>
    <property type="match status" value="1"/>
</dbReference>
<dbReference type="Pfam" id="PF06580">
    <property type="entry name" value="His_kinase"/>
    <property type="match status" value="1"/>
</dbReference>
<evidence type="ECO:0000259" key="10">
    <source>
        <dbReference type="PROSITE" id="PS50885"/>
    </source>
</evidence>
<dbReference type="GO" id="GO:0016301">
    <property type="term" value="F:kinase activity"/>
    <property type="evidence" value="ECO:0007669"/>
    <property type="project" value="UniProtKB-KW"/>
</dbReference>
<organism evidence="11 12">
    <name type="scientific">Gemmiger gallinarum</name>
    <dbReference type="NCBI Taxonomy" id="2779354"/>
    <lineage>
        <taxon>Bacteria</taxon>
        <taxon>Bacillati</taxon>
        <taxon>Bacillota</taxon>
        <taxon>Clostridia</taxon>
        <taxon>Eubacteriales</taxon>
        <taxon>Gemmiger</taxon>
    </lineage>
</organism>
<evidence type="ECO:0000256" key="4">
    <source>
        <dbReference type="ARBA" id="ARBA00022553"/>
    </source>
</evidence>
<dbReference type="SUPFAM" id="SSF158472">
    <property type="entry name" value="HAMP domain-like"/>
    <property type="match status" value="1"/>
</dbReference>
<dbReference type="EC" id="2.7.13.3" evidence="3"/>
<dbReference type="InterPro" id="IPR010559">
    <property type="entry name" value="Sig_transdc_His_kin_internal"/>
</dbReference>
<dbReference type="Pfam" id="PF02518">
    <property type="entry name" value="HATPase_c"/>
    <property type="match status" value="1"/>
</dbReference>
<dbReference type="InterPro" id="IPR003594">
    <property type="entry name" value="HATPase_dom"/>
</dbReference>
<evidence type="ECO:0000256" key="1">
    <source>
        <dbReference type="ARBA" id="ARBA00000085"/>
    </source>
</evidence>
<dbReference type="InterPro" id="IPR005467">
    <property type="entry name" value="His_kinase_dom"/>
</dbReference>
<dbReference type="SUPFAM" id="SSF55874">
    <property type="entry name" value="ATPase domain of HSP90 chaperone/DNA topoisomerase II/histidine kinase"/>
    <property type="match status" value="1"/>
</dbReference>
<dbReference type="InterPro" id="IPR050640">
    <property type="entry name" value="Bact_2-comp_sensor_kinase"/>
</dbReference>
<dbReference type="PANTHER" id="PTHR34220">
    <property type="entry name" value="SENSOR HISTIDINE KINASE YPDA"/>
    <property type="match status" value="1"/>
</dbReference>
<dbReference type="PANTHER" id="PTHR34220:SF7">
    <property type="entry name" value="SENSOR HISTIDINE KINASE YPDA"/>
    <property type="match status" value="1"/>
</dbReference>
<evidence type="ECO:0000256" key="6">
    <source>
        <dbReference type="ARBA" id="ARBA00022777"/>
    </source>
</evidence>
<accession>A0ABR9R0D5</accession>